<dbReference type="InterPro" id="IPR026960">
    <property type="entry name" value="RVT-Znf"/>
</dbReference>
<dbReference type="AlphaFoldDB" id="A0A7J9IX55"/>
<evidence type="ECO:0000259" key="1">
    <source>
        <dbReference type="Pfam" id="PF13966"/>
    </source>
</evidence>
<evidence type="ECO:0000313" key="2">
    <source>
        <dbReference type="EMBL" id="MBA0826368.1"/>
    </source>
</evidence>
<sequence>CWKDSWISRVDPLLNHIPSQNNLDVDCLLREMIKEEAMWNLDLFHVWLPNEIISRIVSIPPPQQSTGSNKVAWAGTSTGSFFIKSAYKTIKKSSWDLKKDFWNLPRKYKGPQRVQIFIWLAFKQRLLTQVERLKRSIANDEYYTICRVTQEDIMHVIRDCTPTKEADRWMQLRTDGSVKVDLGYTATGEILRDNHEGWIIGFNHQLGNCSILEAELWAIQDPVSTPSRSMLIRRIHHFLKNVEDWVIEYILREENIEANRLAKIDFNKENGLQLFTDNPFDLD</sequence>
<dbReference type="PANTHER" id="PTHR47723">
    <property type="entry name" value="OS05G0353850 PROTEIN"/>
    <property type="match status" value="1"/>
</dbReference>
<accession>A0A7J9IX55</accession>
<reference evidence="2 3" key="1">
    <citation type="journal article" date="2019" name="Genome Biol. Evol.">
        <title>Insights into the evolution of the New World diploid cottons (Gossypium, subgenus Houzingenia) based on genome sequencing.</title>
        <authorList>
            <person name="Grover C.E."/>
            <person name="Arick M.A. 2nd"/>
            <person name="Thrash A."/>
            <person name="Conover J.L."/>
            <person name="Sanders W.S."/>
            <person name="Peterson D.G."/>
            <person name="Frelichowski J.E."/>
            <person name="Scheffler J.A."/>
            <person name="Scheffler B.E."/>
            <person name="Wendel J.F."/>
        </authorList>
    </citation>
    <scope>NUCLEOTIDE SEQUENCE [LARGE SCALE GENOMIC DNA]</scope>
    <source>
        <strain evidence="2">6</strain>
        <tissue evidence="2">Leaf</tissue>
    </source>
</reference>
<dbReference type="InterPro" id="IPR053151">
    <property type="entry name" value="RNase_H-like"/>
</dbReference>
<gene>
    <name evidence="2" type="ORF">Goarm_011224</name>
</gene>
<dbReference type="Pfam" id="PF13966">
    <property type="entry name" value="zf-RVT"/>
    <property type="match status" value="1"/>
</dbReference>
<dbReference type="EMBL" id="JABFAE010000004">
    <property type="protein sequence ID" value="MBA0826368.1"/>
    <property type="molecule type" value="Genomic_DNA"/>
</dbReference>
<evidence type="ECO:0000313" key="3">
    <source>
        <dbReference type="Proteomes" id="UP000593575"/>
    </source>
</evidence>
<protein>
    <recommendedName>
        <fullName evidence="1">Reverse transcriptase zinc-binding domain-containing protein</fullName>
    </recommendedName>
</protein>
<feature type="domain" description="Reverse transcriptase zinc-binding" evidence="1">
    <location>
        <begin position="81"/>
        <end position="164"/>
    </location>
</feature>
<dbReference type="CDD" id="cd06222">
    <property type="entry name" value="RNase_H_like"/>
    <property type="match status" value="1"/>
</dbReference>
<comment type="caution">
    <text evidence="2">The sequence shown here is derived from an EMBL/GenBank/DDBJ whole genome shotgun (WGS) entry which is preliminary data.</text>
</comment>
<dbReference type="Proteomes" id="UP000593575">
    <property type="component" value="Unassembled WGS sequence"/>
</dbReference>
<feature type="non-terminal residue" evidence="2">
    <location>
        <position position="1"/>
    </location>
</feature>
<organism evidence="2 3">
    <name type="scientific">Gossypium armourianum</name>
    <dbReference type="NCBI Taxonomy" id="34283"/>
    <lineage>
        <taxon>Eukaryota</taxon>
        <taxon>Viridiplantae</taxon>
        <taxon>Streptophyta</taxon>
        <taxon>Embryophyta</taxon>
        <taxon>Tracheophyta</taxon>
        <taxon>Spermatophyta</taxon>
        <taxon>Magnoliopsida</taxon>
        <taxon>eudicotyledons</taxon>
        <taxon>Gunneridae</taxon>
        <taxon>Pentapetalae</taxon>
        <taxon>rosids</taxon>
        <taxon>malvids</taxon>
        <taxon>Malvales</taxon>
        <taxon>Malvaceae</taxon>
        <taxon>Malvoideae</taxon>
        <taxon>Gossypium</taxon>
    </lineage>
</organism>
<dbReference type="InterPro" id="IPR044730">
    <property type="entry name" value="RNase_H-like_dom_plant"/>
</dbReference>
<keyword evidence="3" id="KW-1185">Reference proteome</keyword>
<dbReference type="PANTHER" id="PTHR47723:SF19">
    <property type="entry name" value="POLYNUCLEOTIDYL TRANSFERASE, RIBONUCLEASE H-LIKE SUPERFAMILY PROTEIN"/>
    <property type="match status" value="1"/>
</dbReference>
<proteinExistence type="predicted"/>
<name>A0A7J9IX55_9ROSI</name>